<dbReference type="EMBL" id="NBTM02000001">
    <property type="protein sequence ID" value="PNL92170.1"/>
    <property type="molecule type" value="Genomic_DNA"/>
</dbReference>
<evidence type="ECO:0000256" key="4">
    <source>
        <dbReference type="ARBA" id="ARBA00022989"/>
    </source>
</evidence>
<evidence type="ECO:0000256" key="6">
    <source>
        <dbReference type="SAM" id="Phobius"/>
    </source>
</evidence>
<feature type="transmembrane region" description="Helical" evidence="6">
    <location>
        <begin position="132"/>
        <end position="155"/>
    </location>
</feature>
<accession>A0A2J9PQA1</accession>
<feature type="transmembrane region" description="Helical" evidence="6">
    <location>
        <begin position="175"/>
        <end position="196"/>
    </location>
</feature>
<dbReference type="PANTHER" id="PTHR30213">
    <property type="entry name" value="INNER MEMBRANE PROTEIN YHJD"/>
    <property type="match status" value="1"/>
</dbReference>
<keyword evidence="4 6" id="KW-1133">Transmembrane helix</keyword>
<dbReference type="Proteomes" id="UP000192813">
    <property type="component" value="Unassembled WGS sequence"/>
</dbReference>
<evidence type="ECO:0000256" key="2">
    <source>
        <dbReference type="ARBA" id="ARBA00022475"/>
    </source>
</evidence>
<evidence type="ECO:0000256" key="5">
    <source>
        <dbReference type="ARBA" id="ARBA00023136"/>
    </source>
</evidence>
<reference evidence="8" key="1">
    <citation type="submission" date="2017-12" db="EMBL/GenBank/DDBJ databases">
        <title>FDA dAtabase for Regulatory Grade micrObial Sequences (FDA-ARGOS): Supporting development and validation of Infectious Disease Dx tests.</title>
        <authorList>
            <person name="Hoffmann M."/>
            <person name="Allard M."/>
            <person name="Evans P."/>
            <person name="Brown E."/>
            <person name="Tallon L."/>
            <person name="Sadzewicz L."/>
            <person name="Sengamalay N."/>
            <person name="Ott S."/>
            <person name="Godinez A."/>
            <person name="Nagaraj S."/>
            <person name="Vavikolanu K."/>
            <person name="Aluvathingal J."/>
            <person name="Nadendla S."/>
            <person name="Sichtig H."/>
        </authorList>
    </citation>
    <scope>NUCLEOTIDE SEQUENCE [LARGE SCALE GENOMIC DNA]</scope>
    <source>
        <strain evidence="8">FDAARGOS_249</strain>
    </source>
</reference>
<feature type="transmembrane region" description="Helical" evidence="6">
    <location>
        <begin position="208"/>
        <end position="231"/>
    </location>
</feature>
<organism evidence="7 8">
    <name type="scientific">Aerococcus viridans</name>
    <dbReference type="NCBI Taxonomy" id="1377"/>
    <lineage>
        <taxon>Bacteria</taxon>
        <taxon>Bacillati</taxon>
        <taxon>Bacillota</taxon>
        <taxon>Bacilli</taxon>
        <taxon>Lactobacillales</taxon>
        <taxon>Aerococcaceae</taxon>
        <taxon>Aerococcus</taxon>
    </lineage>
</organism>
<evidence type="ECO:0000256" key="3">
    <source>
        <dbReference type="ARBA" id="ARBA00022692"/>
    </source>
</evidence>
<sequence length="329" mass="36151">MASVKDKLKDRIIPMTLASVNQANIAGSAAEMSYYFLLSLFPLLMMIANIIPMLPFDPDSVVGLLETLLPDQVEPIIVPTLESYLSSDTTGALSVSFILILWSGSTAFGTVQNILNRTYGITDKPNFIISRLFSFAIAFVLVIFAVALSVLFVFGQTLLEAVNQFIDVPMQLFDIFTSVKWPILLLVLILVFTFIYQFIPHHKYPLKFAVPGAVVATLLSAVLSSGFSFYVNNFGGSSVSNGTIGVFIVLMIYLWLTSIVLIAGAMINHIIYRLNNVEEFIDSSPNYHTTTSAGFPFMDKKTIAIGALKRQPGDIVISDNPARPQGNRD</sequence>
<keyword evidence="2" id="KW-1003">Cell membrane</keyword>
<protein>
    <submittedName>
        <fullName evidence="7">YihY/virulence factor BrkB family protein</fullName>
    </submittedName>
</protein>
<dbReference type="GO" id="GO:0005886">
    <property type="term" value="C:plasma membrane"/>
    <property type="evidence" value="ECO:0007669"/>
    <property type="project" value="UniProtKB-SubCell"/>
</dbReference>
<keyword evidence="3 6" id="KW-0812">Transmembrane</keyword>
<evidence type="ECO:0000313" key="7">
    <source>
        <dbReference type="EMBL" id="PNL92170.1"/>
    </source>
</evidence>
<proteinExistence type="predicted"/>
<comment type="caution">
    <text evidence="7">The sequence shown here is derived from an EMBL/GenBank/DDBJ whole genome shotgun (WGS) entry which is preliminary data.</text>
</comment>
<keyword evidence="5 6" id="KW-0472">Membrane</keyword>
<dbReference type="PANTHER" id="PTHR30213:SF0">
    <property type="entry name" value="UPF0761 MEMBRANE PROTEIN YIHY"/>
    <property type="match status" value="1"/>
</dbReference>
<feature type="transmembrane region" description="Helical" evidence="6">
    <location>
        <begin position="91"/>
        <end position="111"/>
    </location>
</feature>
<feature type="transmembrane region" description="Helical" evidence="6">
    <location>
        <begin position="243"/>
        <end position="267"/>
    </location>
</feature>
<gene>
    <name evidence="7" type="ORF">A6J77_007970</name>
</gene>
<feature type="transmembrane region" description="Helical" evidence="6">
    <location>
        <begin position="34"/>
        <end position="54"/>
    </location>
</feature>
<dbReference type="NCBIfam" id="TIGR00765">
    <property type="entry name" value="yihY_not_rbn"/>
    <property type="match status" value="1"/>
</dbReference>
<dbReference type="Pfam" id="PF03631">
    <property type="entry name" value="Virul_fac_BrkB"/>
    <property type="match status" value="1"/>
</dbReference>
<dbReference type="InterPro" id="IPR017039">
    <property type="entry name" value="Virul_fac_BrkB"/>
</dbReference>
<dbReference type="AlphaFoldDB" id="A0A2J9PQA1"/>
<evidence type="ECO:0000313" key="8">
    <source>
        <dbReference type="Proteomes" id="UP000192813"/>
    </source>
</evidence>
<name>A0A2J9PQA1_9LACT</name>
<comment type="subcellular location">
    <subcellularLocation>
        <location evidence="1">Cell membrane</location>
        <topology evidence="1">Multi-pass membrane protein</topology>
    </subcellularLocation>
</comment>
<evidence type="ECO:0000256" key="1">
    <source>
        <dbReference type="ARBA" id="ARBA00004651"/>
    </source>
</evidence>